<sequence length="106" mass="12042">MSNEEILTLLRTVIQEELNPIKMELQDSRAQMISRFDMLEAKLSGVEDVVATIESSVKRLEVNEPGDVMGMLKQLNLKLEENHGLSSKIDELETDMKIIKKVISNQ</sequence>
<accession>A0ABS4GSG7</accession>
<dbReference type="Proteomes" id="UP001519343">
    <property type="component" value="Unassembled WGS sequence"/>
</dbReference>
<gene>
    <name evidence="1" type="ORF">J2Z37_003243</name>
</gene>
<name>A0ABS4GSG7_9BACL</name>
<evidence type="ECO:0000313" key="2">
    <source>
        <dbReference type="Proteomes" id="UP001519343"/>
    </source>
</evidence>
<protein>
    <submittedName>
        <fullName evidence="1">Uncharacterized protein</fullName>
    </submittedName>
</protein>
<dbReference type="EMBL" id="JAGGKT010000010">
    <property type="protein sequence ID" value="MBP1933230.1"/>
    <property type="molecule type" value="Genomic_DNA"/>
</dbReference>
<dbReference type="RefSeq" id="WP_209811247.1">
    <property type="nucleotide sequence ID" value="NZ_JAGGKT010000010.1"/>
</dbReference>
<reference evidence="1 2" key="1">
    <citation type="submission" date="2021-03" db="EMBL/GenBank/DDBJ databases">
        <title>Genomic Encyclopedia of Type Strains, Phase IV (KMG-IV): sequencing the most valuable type-strain genomes for metagenomic binning, comparative biology and taxonomic classification.</title>
        <authorList>
            <person name="Goeker M."/>
        </authorList>
    </citation>
    <scope>NUCLEOTIDE SEQUENCE [LARGE SCALE GENOMIC DNA]</scope>
    <source>
        <strain evidence="1 2">DSM 24738</strain>
    </source>
</reference>
<keyword evidence="2" id="KW-1185">Reference proteome</keyword>
<proteinExistence type="predicted"/>
<evidence type="ECO:0000313" key="1">
    <source>
        <dbReference type="EMBL" id="MBP1933230.1"/>
    </source>
</evidence>
<organism evidence="1 2">
    <name type="scientific">Ammoniphilus resinae</name>
    <dbReference type="NCBI Taxonomy" id="861532"/>
    <lineage>
        <taxon>Bacteria</taxon>
        <taxon>Bacillati</taxon>
        <taxon>Bacillota</taxon>
        <taxon>Bacilli</taxon>
        <taxon>Bacillales</taxon>
        <taxon>Paenibacillaceae</taxon>
        <taxon>Aneurinibacillus group</taxon>
        <taxon>Ammoniphilus</taxon>
    </lineage>
</organism>
<comment type="caution">
    <text evidence="1">The sequence shown here is derived from an EMBL/GenBank/DDBJ whole genome shotgun (WGS) entry which is preliminary data.</text>
</comment>